<organism evidence="7 8">
    <name type="scientific">Couchioplanes caeruleus subsp. caeruleus</name>
    <dbReference type="NCBI Taxonomy" id="56427"/>
    <lineage>
        <taxon>Bacteria</taxon>
        <taxon>Bacillati</taxon>
        <taxon>Actinomycetota</taxon>
        <taxon>Actinomycetes</taxon>
        <taxon>Micromonosporales</taxon>
        <taxon>Micromonosporaceae</taxon>
        <taxon>Couchioplanes</taxon>
    </lineage>
</organism>
<comment type="caution">
    <text evidence="7">The sequence shown here is derived from an EMBL/GenBank/DDBJ whole genome shotgun (WGS) entry which is preliminary data.</text>
</comment>
<dbReference type="InterPro" id="IPR007627">
    <property type="entry name" value="RNA_pol_sigma70_r2"/>
</dbReference>
<dbReference type="GO" id="GO:0016987">
    <property type="term" value="F:sigma factor activity"/>
    <property type="evidence" value="ECO:0007669"/>
    <property type="project" value="UniProtKB-KW"/>
</dbReference>
<dbReference type="GO" id="GO:0006352">
    <property type="term" value="P:DNA-templated transcription initiation"/>
    <property type="evidence" value="ECO:0007669"/>
    <property type="project" value="InterPro"/>
</dbReference>
<dbReference type="InterPro" id="IPR013325">
    <property type="entry name" value="RNA_pol_sigma_r2"/>
</dbReference>
<reference evidence="7 8" key="1">
    <citation type="submission" date="2016-09" db="EMBL/GenBank/DDBJ databases">
        <title>Couchioplanes caeruleus draft genome sequence.</title>
        <authorList>
            <person name="Sheehan J."/>
            <person name="Caffrey P."/>
        </authorList>
    </citation>
    <scope>NUCLEOTIDE SEQUENCE [LARGE SCALE GENOMIC DNA]</scope>
    <source>
        <strain evidence="7 8">DSM 43634</strain>
    </source>
</reference>
<dbReference type="PANTHER" id="PTHR43133">
    <property type="entry name" value="RNA POLYMERASE ECF-TYPE SIGMA FACTO"/>
    <property type="match status" value="1"/>
</dbReference>
<keyword evidence="4" id="KW-0238">DNA-binding</keyword>
<dbReference type="Pfam" id="PF04542">
    <property type="entry name" value="Sigma70_r2"/>
    <property type="match status" value="1"/>
</dbReference>
<evidence type="ECO:0000259" key="6">
    <source>
        <dbReference type="Pfam" id="PF04542"/>
    </source>
</evidence>
<evidence type="ECO:0000256" key="4">
    <source>
        <dbReference type="ARBA" id="ARBA00023125"/>
    </source>
</evidence>
<gene>
    <name evidence="7" type="ORF">BG844_37500</name>
</gene>
<dbReference type="AlphaFoldDB" id="A0A1K0GBB3"/>
<dbReference type="RefSeq" id="WP_071810216.1">
    <property type="nucleotide sequence ID" value="NZ_MEIA01000566.1"/>
</dbReference>
<evidence type="ECO:0000256" key="5">
    <source>
        <dbReference type="ARBA" id="ARBA00023163"/>
    </source>
</evidence>
<dbReference type="InterPro" id="IPR013324">
    <property type="entry name" value="RNA_pol_sigma_r3/r4-like"/>
</dbReference>
<evidence type="ECO:0000256" key="1">
    <source>
        <dbReference type="ARBA" id="ARBA00010641"/>
    </source>
</evidence>
<dbReference type="Proteomes" id="UP000182486">
    <property type="component" value="Unassembled WGS sequence"/>
</dbReference>
<evidence type="ECO:0000313" key="7">
    <source>
        <dbReference type="EMBL" id="OJF09454.1"/>
    </source>
</evidence>
<keyword evidence="5" id="KW-0804">Transcription</keyword>
<dbReference type="GO" id="GO:0003677">
    <property type="term" value="F:DNA binding"/>
    <property type="evidence" value="ECO:0007669"/>
    <property type="project" value="UniProtKB-KW"/>
</dbReference>
<evidence type="ECO:0000256" key="3">
    <source>
        <dbReference type="ARBA" id="ARBA00023082"/>
    </source>
</evidence>
<feature type="domain" description="RNA polymerase sigma-70 region 2" evidence="6">
    <location>
        <begin position="28"/>
        <end position="95"/>
    </location>
</feature>
<dbReference type="SUPFAM" id="SSF88946">
    <property type="entry name" value="Sigma2 domain of RNA polymerase sigma factors"/>
    <property type="match status" value="1"/>
</dbReference>
<sequence length="197" mass="21760">MNDGGPLEDMTLVVGRAAAGDPEAWNEIVRRYSGRVWAVCRVHRLGPADAADVFQQTWLRALENLDSLRDPAKFGAWIGTTCRNESLAVLRRARRAQPVDDSWLDDRPGDAADDPVSSFLAADRDAELWQAFRRLSRRCRDVLRVLVVEADGGRPSYELAAAALGMPIGSLGPTRGRCLAQLRRFLTEGIRETGDDS</sequence>
<dbReference type="InterPro" id="IPR039425">
    <property type="entry name" value="RNA_pol_sigma-70-like"/>
</dbReference>
<evidence type="ECO:0000313" key="8">
    <source>
        <dbReference type="Proteomes" id="UP000182486"/>
    </source>
</evidence>
<dbReference type="Gene3D" id="1.10.1740.10">
    <property type="match status" value="1"/>
</dbReference>
<evidence type="ECO:0000256" key="2">
    <source>
        <dbReference type="ARBA" id="ARBA00023015"/>
    </source>
</evidence>
<dbReference type="NCBIfam" id="TIGR02937">
    <property type="entry name" value="sigma70-ECF"/>
    <property type="match status" value="1"/>
</dbReference>
<dbReference type="InterPro" id="IPR036388">
    <property type="entry name" value="WH-like_DNA-bd_sf"/>
</dbReference>
<dbReference type="PANTHER" id="PTHR43133:SF8">
    <property type="entry name" value="RNA POLYMERASE SIGMA FACTOR HI_1459-RELATED"/>
    <property type="match status" value="1"/>
</dbReference>
<dbReference type="InterPro" id="IPR014284">
    <property type="entry name" value="RNA_pol_sigma-70_dom"/>
</dbReference>
<keyword evidence="8" id="KW-1185">Reference proteome</keyword>
<proteinExistence type="inferred from homology"/>
<name>A0A1K0GBB3_9ACTN</name>
<accession>A0A1K0GBB3</accession>
<comment type="similarity">
    <text evidence="1">Belongs to the sigma-70 factor family. ECF subfamily.</text>
</comment>
<protein>
    <submittedName>
        <fullName evidence="7">RNA polymerase subunit sigma</fullName>
    </submittedName>
</protein>
<keyword evidence="3" id="KW-0731">Sigma factor</keyword>
<dbReference type="EMBL" id="MEIA01000566">
    <property type="protein sequence ID" value="OJF09454.1"/>
    <property type="molecule type" value="Genomic_DNA"/>
</dbReference>
<dbReference type="SUPFAM" id="SSF88659">
    <property type="entry name" value="Sigma3 and sigma4 domains of RNA polymerase sigma factors"/>
    <property type="match status" value="1"/>
</dbReference>
<dbReference type="Gene3D" id="1.10.10.10">
    <property type="entry name" value="Winged helix-like DNA-binding domain superfamily/Winged helix DNA-binding domain"/>
    <property type="match status" value="1"/>
</dbReference>
<keyword evidence="2" id="KW-0805">Transcription regulation</keyword>